<dbReference type="Gene3D" id="3.40.50.1820">
    <property type="entry name" value="alpha/beta hydrolase"/>
    <property type="match status" value="1"/>
</dbReference>
<evidence type="ECO:0000259" key="1">
    <source>
        <dbReference type="Pfam" id="PF00561"/>
    </source>
</evidence>
<dbReference type="RefSeq" id="WP_175141474.1">
    <property type="nucleotide sequence ID" value="NZ_CADIKZ010000011.1"/>
</dbReference>
<dbReference type="SUPFAM" id="SSF53474">
    <property type="entry name" value="alpha/beta-Hydrolases"/>
    <property type="match status" value="1"/>
</dbReference>
<dbReference type="Pfam" id="PF00561">
    <property type="entry name" value="Abhydrolase_1"/>
    <property type="match status" value="1"/>
</dbReference>
<proteinExistence type="predicted"/>
<dbReference type="Proteomes" id="UP000494203">
    <property type="component" value="Unassembled WGS sequence"/>
</dbReference>
<evidence type="ECO:0000313" key="2">
    <source>
        <dbReference type="EMBL" id="CAB3894397.1"/>
    </source>
</evidence>
<dbReference type="EMBL" id="CADIKZ010000011">
    <property type="protein sequence ID" value="CAB3894397.1"/>
    <property type="molecule type" value="Genomic_DNA"/>
</dbReference>
<dbReference type="PANTHER" id="PTHR43194:SF2">
    <property type="entry name" value="PEROXISOMAL MEMBRANE PROTEIN LPX1"/>
    <property type="match status" value="1"/>
</dbReference>
<dbReference type="PRINTS" id="PR00111">
    <property type="entry name" value="ABHYDROLASE"/>
</dbReference>
<sequence>MSAALEPIVGRYLSVDIGGKPCRVYFEEAGAGIPLVCLHTAGADSRQYRHMMCDADITSRYRVIAFDMPWHGKSYPPPGWQDEEYRLSTERYVETVMAFCQALALDRPALIGCSIGGRIVLQLAHQHADRFRALIGVEAADFQQPWYDTSWLHRGDVHGGEVCAALVSGLVAPQSPAVYRHETLWQYMQSGPGVFRGDLYFYRVDGDLRGRLGGIRTDRCPLFLLTGEYDFSCTPEDTLRTAAGIPGAQVTVMRELGHFPMSESPQQFRGYIMPVLDAIAGL</sequence>
<gene>
    <name evidence="2" type="primary">ydjP</name>
    <name evidence="2" type="ORF">LMG26788_03943</name>
</gene>
<evidence type="ECO:0000313" key="3">
    <source>
        <dbReference type="Proteomes" id="UP000494203"/>
    </source>
</evidence>
<reference evidence="2 3" key="1">
    <citation type="submission" date="2020-04" db="EMBL/GenBank/DDBJ databases">
        <authorList>
            <person name="De Canck E."/>
        </authorList>
    </citation>
    <scope>NUCLEOTIDE SEQUENCE [LARGE SCALE GENOMIC DNA]</scope>
    <source>
        <strain evidence="2 3">LMG 26788</strain>
    </source>
</reference>
<dbReference type="InterPro" id="IPR050228">
    <property type="entry name" value="Carboxylesterase_BioH"/>
</dbReference>
<dbReference type="EC" id="3.-.-.-" evidence="2"/>
<dbReference type="InterPro" id="IPR029058">
    <property type="entry name" value="AB_hydrolase_fold"/>
</dbReference>
<keyword evidence="3" id="KW-1185">Reference proteome</keyword>
<organism evidence="2 3">
    <name type="scientific">Achromobacter pulmonis</name>
    <dbReference type="NCBI Taxonomy" id="1389932"/>
    <lineage>
        <taxon>Bacteria</taxon>
        <taxon>Pseudomonadati</taxon>
        <taxon>Pseudomonadota</taxon>
        <taxon>Betaproteobacteria</taxon>
        <taxon>Burkholderiales</taxon>
        <taxon>Alcaligenaceae</taxon>
        <taxon>Achromobacter</taxon>
    </lineage>
</organism>
<feature type="domain" description="AB hydrolase-1" evidence="1">
    <location>
        <begin position="34"/>
        <end position="143"/>
    </location>
</feature>
<keyword evidence="2" id="KW-0378">Hydrolase</keyword>
<dbReference type="PANTHER" id="PTHR43194">
    <property type="entry name" value="HYDROLASE ALPHA/BETA FOLD FAMILY"/>
    <property type="match status" value="1"/>
</dbReference>
<dbReference type="GO" id="GO:0016787">
    <property type="term" value="F:hydrolase activity"/>
    <property type="evidence" value="ECO:0007669"/>
    <property type="project" value="UniProtKB-KW"/>
</dbReference>
<name>A0A6S7E4U5_9BURK</name>
<accession>A0A6S7E4U5</accession>
<protein>
    <submittedName>
        <fullName evidence="2">AB hydrolase superfamily protein YdjP</fullName>
        <ecNumber evidence="2">3.-.-.-</ecNumber>
    </submittedName>
</protein>
<dbReference type="InterPro" id="IPR000073">
    <property type="entry name" value="AB_hydrolase_1"/>
</dbReference>
<dbReference type="AlphaFoldDB" id="A0A6S7E4U5"/>